<dbReference type="InterPro" id="IPR040079">
    <property type="entry name" value="Glutathione_S-Trfase"/>
</dbReference>
<evidence type="ECO:0000256" key="4">
    <source>
        <dbReference type="ARBA" id="ARBA00047960"/>
    </source>
</evidence>
<reference evidence="8 9" key="1">
    <citation type="submission" date="2024-02" db="EMBL/GenBank/DDBJ databases">
        <title>Chromosome-scale genome assembly of the rough periwinkle Littorina saxatilis.</title>
        <authorList>
            <person name="De Jode A."/>
            <person name="Faria R."/>
            <person name="Formenti G."/>
            <person name="Sims Y."/>
            <person name="Smith T.P."/>
            <person name="Tracey A."/>
            <person name="Wood J.M.D."/>
            <person name="Zagrodzka Z.B."/>
            <person name="Johannesson K."/>
            <person name="Butlin R.K."/>
            <person name="Leder E.H."/>
        </authorList>
    </citation>
    <scope>NUCLEOTIDE SEQUENCE [LARGE SCALE GENOMIC DNA]</scope>
    <source>
        <strain evidence="8">Snail1</strain>
        <tissue evidence="8">Muscle</tissue>
    </source>
</reference>
<dbReference type="InterPro" id="IPR045074">
    <property type="entry name" value="GST_C_Tau"/>
</dbReference>
<dbReference type="InterPro" id="IPR050983">
    <property type="entry name" value="GST_Omega/HSP26"/>
</dbReference>
<dbReference type="InterPro" id="IPR036282">
    <property type="entry name" value="Glutathione-S-Trfase_C_sf"/>
</dbReference>
<evidence type="ECO:0000256" key="1">
    <source>
        <dbReference type="ARBA" id="ARBA00011067"/>
    </source>
</evidence>
<evidence type="ECO:0000256" key="5">
    <source>
        <dbReference type="RuleBase" id="RU368071"/>
    </source>
</evidence>
<dbReference type="GO" id="GO:0050610">
    <property type="term" value="F:methylarsonate reductase activity"/>
    <property type="evidence" value="ECO:0007669"/>
    <property type="project" value="UniProtKB-UniRule"/>
</dbReference>
<dbReference type="SUPFAM" id="SSF52833">
    <property type="entry name" value="Thioredoxin-like"/>
    <property type="match status" value="1"/>
</dbReference>
<dbReference type="EMBL" id="JBAMIC010000012">
    <property type="protein sequence ID" value="KAK7098832.1"/>
    <property type="molecule type" value="Genomic_DNA"/>
</dbReference>
<dbReference type="GO" id="GO:0004364">
    <property type="term" value="F:glutathione transferase activity"/>
    <property type="evidence" value="ECO:0007669"/>
    <property type="project" value="UniProtKB-UniRule"/>
</dbReference>
<evidence type="ECO:0000313" key="8">
    <source>
        <dbReference type="EMBL" id="KAK7098832.1"/>
    </source>
</evidence>
<dbReference type="CDD" id="cd03185">
    <property type="entry name" value="GST_C_Tau"/>
    <property type="match status" value="1"/>
</dbReference>
<accession>A0AAN9B4S2</accession>
<dbReference type="EC" id="1.8.5.1" evidence="5"/>
<protein>
    <recommendedName>
        <fullName evidence="5">Glutathione S-transferase omega</fullName>
        <shortName evidence="5">GSTO</shortName>
        <ecNumber evidence="5">1.20.4.2</ecNumber>
        <ecNumber evidence="5">1.8.5.1</ecNumber>
        <ecNumber evidence="5">2.5.1.18</ecNumber>
    </recommendedName>
    <alternativeName>
        <fullName evidence="5">Glutathione-dependent dehydroascorbate reductase</fullName>
    </alternativeName>
    <alternativeName>
        <fullName evidence="5">Monomethylarsonic acid reductase</fullName>
    </alternativeName>
</protein>
<keyword evidence="3 5" id="KW-0560">Oxidoreductase</keyword>
<comment type="catalytic activity">
    <reaction evidence="4 5">
        <text>RX + glutathione = an S-substituted glutathione + a halide anion + H(+)</text>
        <dbReference type="Rhea" id="RHEA:16437"/>
        <dbReference type="ChEBI" id="CHEBI:15378"/>
        <dbReference type="ChEBI" id="CHEBI:16042"/>
        <dbReference type="ChEBI" id="CHEBI:17792"/>
        <dbReference type="ChEBI" id="CHEBI:57925"/>
        <dbReference type="ChEBI" id="CHEBI:90779"/>
        <dbReference type="EC" id="2.5.1.18"/>
    </reaction>
</comment>
<keyword evidence="9" id="KW-1185">Reference proteome</keyword>
<dbReference type="Proteomes" id="UP001374579">
    <property type="component" value="Unassembled WGS sequence"/>
</dbReference>
<dbReference type="InterPro" id="IPR005442">
    <property type="entry name" value="GST_omega"/>
</dbReference>
<comment type="catalytic activity">
    <reaction evidence="5">
        <text>L-dehydroascorbate + 2 glutathione = glutathione disulfide + L-ascorbate</text>
        <dbReference type="Rhea" id="RHEA:24424"/>
        <dbReference type="ChEBI" id="CHEBI:38290"/>
        <dbReference type="ChEBI" id="CHEBI:57925"/>
        <dbReference type="ChEBI" id="CHEBI:58297"/>
        <dbReference type="ChEBI" id="CHEBI:58539"/>
        <dbReference type="EC" id="1.8.5.1"/>
    </reaction>
</comment>
<dbReference type="PROSITE" id="PS50405">
    <property type="entry name" value="GST_CTER"/>
    <property type="match status" value="1"/>
</dbReference>
<gene>
    <name evidence="8" type="ORF">V1264_003057</name>
</gene>
<dbReference type="InterPro" id="IPR045073">
    <property type="entry name" value="Omega/Tau-like"/>
</dbReference>
<dbReference type="AlphaFoldDB" id="A0AAN9B4S2"/>
<dbReference type="Gene3D" id="3.40.30.10">
    <property type="entry name" value="Glutaredoxin"/>
    <property type="match status" value="1"/>
</dbReference>
<keyword evidence="2 5" id="KW-0808">Transferase</keyword>
<evidence type="ECO:0000313" key="9">
    <source>
        <dbReference type="Proteomes" id="UP001374579"/>
    </source>
</evidence>
<proteinExistence type="inferred from homology"/>
<dbReference type="Pfam" id="PF13410">
    <property type="entry name" value="GST_C_2"/>
    <property type="match status" value="1"/>
</dbReference>
<dbReference type="EC" id="1.20.4.2" evidence="5"/>
<dbReference type="InterPro" id="IPR010987">
    <property type="entry name" value="Glutathione-S-Trfase_C-like"/>
</dbReference>
<dbReference type="PANTHER" id="PTHR43968:SF6">
    <property type="entry name" value="GLUTATHIONE S-TRANSFERASE OMEGA"/>
    <property type="match status" value="1"/>
</dbReference>
<comment type="catalytic activity">
    <reaction evidence="5">
        <text>methylarsonate + 2 glutathione + H(+) = methylarsonous acid + glutathione disulfide + H2O</text>
        <dbReference type="Rhea" id="RHEA:15969"/>
        <dbReference type="ChEBI" id="CHEBI:15377"/>
        <dbReference type="ChEBI" id="CHEBI:15378"/>
        <dbReference type="ChEBI" id="CHEBI:17826"/>
        <dbReference type="ChEBI" id="CHEBI:33409"/>
        <dbReference type="ChEBI" id="CHEBI:57925"/>
        <dbReference type="ChEBI" id="CHEBI:58297"/>
        <dbReference type="EC" id="1.20.4.2"/>
    </reaction>
</comment>
<dbReference type="GO" id="GO:0006749">
    <property type="term" value="P:glutathione metabolic process"/>
    <property type="evidence" value="ECO:0007669"/>
    <property type="project" value="UniProtKB-UniRule"/>
</dbReference>
<comment type="similarity">
    <text evidence="1 5">Belongs to the GST superfamily. Omega family.</text>
</comment>
<organism evidence="8 9">
    <name type="scientific">Littorina saxatilis</name>
    <dbReference type="NCBI Taxonomy" id="31220"/>
    <lineage>
        <taxon>Eukaryota</taxon>
        <taxon>Metazoa</taxon>
        <taxon>Spiralia</taxon>
        <taxon>Lophotrochozoa</taxon>
        <taxon>Mollusca</taxon>
        <taxon>Gastropoda</taxon>
        <taxon>Caenogastropoda</taxon>
        <taxon>Littorinimorpha</taxon>
        <taxon>Littorinoidea</taxon>
        <taxon>Littorinidae</taxon>
        <taxon>Littorina</taxon>
    </lineage>
</organism>
<dbReference type="PRINTS" id="PR01625">
    <property type="entry name" value="GSTRNSFRASEO"/>
</dbReference>
<dbReference type="GO" id="GO:0005737">
    <property type="term" value="C:cytoplasm"/>
    <property type="evidence" value="ECO:0007669"/>
    <property type="project" value="InterPro"/>
</dbReference>
<feature type="domain" description="GST C-terminal" evidence="7">
    <location>
        <begin position="88"/>
        <end position="216"/>
    </location>
</feature>
<evidence type="ECO:0000259" key="7">
    <source>
        <dbReference type="PROSITE" id="PS50405"/>
    </source>
</evidence>
<dbReference type="Pfam" id="PF13409">
    <property type="entry name" value="GST_N_2"/>
    <property type="match status" value="1"/>
</dbReference>
<dbReference type="Gene3D" id="1.20.1050.10">
    <property type="match status" value="1"/>
</dbReference>
<evidence type="ECO:0000256" key="2">
    <source>
        <dbReference type="ARBA" id="ARBA00022679"/>
    </source>
</evidence>
<dbReference type="SFLD" id="SFLDG01152">
    <property type="entry name" value="Main.3:_Omega-_and_Tau-like"/>
    <property type="match status" value="1"/>
</dbReference>
<name>A0AAN9B4S2_9CAEN</name>
<dbReference type="PROSITE" id="PS50404">
    <property type="entry name" value="GST_NTER"/>
    <property type="match status" value="1"/>
</dbReference>
<evidence type="ECO:0000259" key="6">
    <source>
        <dbReference type="PROSITE" id="PS50404"/>
    </source>
</evidence>
<dbReference type="SFLD" id="SFLDS00019">
    <property type="entry name" value="Glutathione_Transferase_(cytos"/>
    <property type="match status" value="1"/>
</dbReference>
<evidence type="ECO:0000256" key="3">
    <source>
        <dbReference type="ARBA" id="ARBA00023002"/>
    </source>
</evidence>
<comment type="function">
    <text evidence="5">Exhibits glutathione-dependent thiol transferase activity. Has high dehydroascorbate reductase activity and may contribute to the recycling of ascorbic acid. Participates in the biotransformation of inorganic arsenic and reduces monomethylarsonic acid (MMA).</text>
</comment>
<dbReference type="InterPro" id="IPR036249">
    <property type="entry name" value="Thioredoxin-like_sf"/>
</dbReference>
<sequence>MAGKATKLFSAWFCPFAQRSWIALLEKGVDFELVEIDPYNKTPEFLAVNPRGLVPTLVNNKKSVYESLVLNEYIDEVWPQQPKLMPSDPYDRAQARIWIDFISKKIIPQFYLILQSQEKDQQEDAKGRFLDGLRTLTSAMSSEGPYFFGKDFGLVDIALIPFALRFDIIAHYRDFSLPSDGSFDRLKVWKDAWKSRPSVTATVAPQDKMVAIYKRYADNSAKSEVAEAIRKGTALP</sequence>
<dbReference type="GO" id="GO:0045174">
    <property type="term" value="F:glutathione dehydrogenase (ascorbate) activity"/>
    <property type="evidence" value="ECO:0007669"/>
    <property type="project" value="UniProtKB-UniRule"/>
</dbReference>
<dbReference type="SUPFAM" id="SSF47616">
    <property type="entry name" value="GST C-terminal domain-like"/>
    <property type="match status" value="1"/>
</dbReference>
<dbReference type="SFLD" id="SFLDG00358">
    <property type="entry name" value="Main_(cytGST)"/>
    <property type="match status" value="1"/>
</dbReference>
<dbReference type="EC" id="2.5.1.18" evidence="5"/>
<dbReference type="InterPro" id="IPR004045">
    <property type="entry name" value="Glutathione_S-Trfase_N"/>
</dbReference>
<feature type="domain" description="GST N-terminal" evidence="6">
    <location>
        <begin position="4"/>
        <end position="82"/>
    </location>
</feature>
<comment type="caution">
    <text evidence="8">The sequence shown here is derived from an EMBL/GenBank/DDBJ whole genome shotgun (WGS) entry which is preliminary data.</text>
</comment>
<dbReference type="PANTHER" id="PTHR43968">
    <property type="match status" value="1"/>
</dbReference>